<accession>A0A0E9VK53</accession>
<name>A0A0E9VK53_ANGAN</name>
<protein>
    <submittedName>
        <fullName evidence="1">Uncharacterized protein</fullName>
    </submittedName>
</protein>
<evidence type="ECO:0000313" key="1">
    <source>
        <dbReference type="EMBL" id="JAH78519.1"/>
    </source>
</evidence>
<organism evidence="1">
    <name type="scientific">Anguilla anguilla</name>
    <name type="common">European freshwater eel</name>
    <name type="synonym">Muraena anguilla</name>
    <dbReference type="NCBI Taxonomy" id="7936"/>
    <lineage>
        <taxon>Eukaryota</taxon>
        <taxon>Metazoa</taxon>
        <taxon>Chordata</taxon>
        <taxon>Craniata</taxon>
        <taxon>Vertebrata</taxon>
        <taxon>Euteleostomi</taxon>
        <taxon>Actinopterygii</taxon>
        <taxon>Neopterygii</taxon>
        <taxon>Teleostei</taxon>
        <taxon>Anguilliformes</taxon>
        <taxon>Anguillidae</taxon>
        <taxon>Anguilla</taxon>
    </lineage>
</organism>
<reference evidence="1" key="2">
    <citation type="journal article" date="2015" name="Fish Shellfish Immunol.">
        <title>Early steps in the European eel (Anguilla anguilla)-Vibrio vulnificus interaction in the gills: Role of the RtxA13 toxin.</title>
        <authorList>
            <person name="Callol A."/>
            <person name="Pajuelo D."/>
            <person name="Ebbesson L."/>
            <person name="Teles M."/>
            <person name="MacKenzie S."/>
            <person name="Amaro C."/>
        </authorList>
    </citation>
    <scope>NUCLEOTIDE SEQUENCE</scope>
</reference>
<proteinExistence type="predicted"/>
<dbReference type="AlphaFoldDB" id="A0A0E9VK53"/>
<dbReference type="EMBL" id="GBXM01030058">
    <property type="protein sequence ID" value="JAH78519.1"/>
    <property type="molecule type" value="Transcribed_RNA"/>
</dbReference>
<sequence length="31" mass="3553">MNSLVMLRKLEITLHYSHLAGNAPLKLCWSI</sequence>
<reference evidence="1" key="1">
    <citation type="submission" date="2014-11" db="EMBL/GenBank/DDBJ databases">
        <authorList>
            <person name="Amaro Gonzalez C."/>
        </authorList>
    </citation>
    <scope>NUCLEOTIDE SEQUENCE</scope>
</reference>